<gene>
    <name evidence="2" type="ORF">COT12_00860</name>
</gene>
<organism evidence="2 3">
    <name type="scientific">Candidatus Berkelbacteria bacterium CG08_land_8_20_14_0_20_39_8</name>
    <dbReference type="NCBI Taxonomy" id="1974511"/>
    <lineage>
        <taxon>Bacteria</taxon>
        <taxon>Candidatus Berkelbacteria</taxon>
    </lineage>
</organism>
<feature type="domain" description="Transcriptional repressor PaaX-like central Cas2-like" evidence="1">
    <location>
        <begin position="96"/>
        <end position="171"/>
    </location>
</feature>
<comment type="caution">
    <text evidence="2">The sequence shown here is derived from an EMBL/GenBank/DDBJ whole genome shotgun (WGS) entry which is preliminary data.</text>
</comment>
<evidence type="ECO:0000259" key="1">
    <source>
        <dbReference type="Pfam" id="PF20803"/>
    </source>
</evidence>
<dbReference type="Pfam" id="PF20803">
    <property type="entry name" value="PaaX_M"/>
    <property type="match status" value="1"/>
</dbReference>
<dbReference type="InterPro" id="IPR048846">
    <property type="entry name" value="PaaX-like_central"/>
</dbReference>
<sequence length="182" mass="21666">MAKKKKDKTVGQLKQVSKDVGIFILEMLINIPLHLAQSFLDPKGFHEHIELEGFFIDRFPQRLNELERSGCIRITNNSIEITRKGKIRHLEKLKDKQRDGKWRILSWDIPEAMRQKRNQFRRSIKRIGYRQVQKSLWASPFIKADEVDLIIDEYSVRKYVAYFVVDKTDIEDHLKNLFKNVN</sequence>
<proteinExistence type="predicted"/>
<dbReference type="EMBL" id="PEXI01000030">
    <property type="protein sequence ID" value="PIU24470.1"/>
    <property type="molecule type" value="Genomic_DNA"/>
</dbReference>
<protein>
    <recommendedName>
        <fullName evidence="1">Transcriptional repressor PaaX-like central Cas2-like domain-containing protein</fullName>
    </recommendedName>
</protein>
<accession>A0A2M6YCQ0</accession>
<evidence type="ECO:0000313" key="2">
    <source>
        <dbReference type="EMBL" id="PIU24470.1"/>
    </source>
</evidence>
<dbReference type="AlphaFoldDB" id="A0A2M6YCQ0"/>
<dbReference type="Proteomes" id="UP000229896">
    <property type="component" value="Unassembled WGS sequence"/>
</dbReference>
<evidence type="ECO:0000313" key="3">
    <source>
        <dbReference type="Proteomes" id="UP000229896"/>
    </source>
</evidence>
<dbReference type="Gene3D" id="3.30.70.2650">
    <property type="match status" value="1"/>
</dbReference>
<reference evidence="3" key="1">
    <citation type="submission" date="2017-09" db="EMBL/GenBank/DDBJ databases">
        <title>Depth-based differentiation of microbial function through sediment-hosted aquifers and enrichment of novel symbionts in the deep terrestrial subsurface.</title>
        <authorList>
            <person name="Probst A.J."/>
            <person name="Ladd B."/>
            <person name="Jarett J.K."/>
            <person name="Geller-Mcgrath D.E."/>
            <person name="Sieber C.M.K."/>
            <person name="Emerson J.B."/>
            <person name="Anantharaman K."/>
            <person name="Thomas B.C."/>
            <person name="Malmstrom R."/>
            <person name="Stieglmeier M."/>
            <person name="Klingl A."/>
            <person name="Woyke T."/>
            <person name="Ryan C.M."/>
            <person name="Banfield J.F."/>
        </authorList>
    </citation>
    <scope>NUCLEOTIDE SEQUENCE [LARGE SCALE GENOMIC DNA]</scope>
</reference>
<name>A0A2M6YCQ0_9BACT</name>